<proteinExistence type="predicted"/>
<dbReference type="PROSITE" id="PS51257">
    <property type="entry name" value="PROKAR_LIPOPROTEIN"/>
    <property type="match status" value="1"/>
</dbReference>
<accession>A0ABM5UV45</accession>
<sequence length="58" mass="5739">MKMTFIKLFIKLIVVGGLLSFLTLSLSGCDCRTVGATGAALGGTTGAFVGGVSGATVE</sequence>
<reference evidence="1 2" key="1">
    <citation type="journal article" date="2015" name="Genome Biol. Evol.">
        <title>Distinctive Genome Reduction Rates Revealed by Genomic Analyses of Two Coxiella-Like Endosymbionts in Ticks.</title>
        <authorList>
            <person name="Gottlieb Y."/>
            <person name="Lalzar I."/>
            <person name="Klasson L."/>
        </authorList>
    </citation>
    <scope>NUCLEOTIDE SEQUENCE [LARGE SCALE GENOMIC DNA]</scope>
    <source>
        <strain evidence="1 2">CRt</strain>
    </source>
</reference>
<evidence type="ECO:0000313" key="2">
    <source>
        <dbReference type="Proteomes" id="UP000063965"/>
    </source>
</evidence>
<dbReference type="EMBL" id="CP011126">
    <property type="protein sequence ID" value="AKQ33849.1"/>
    <property type="molecule type" value="Genomic_DNA"/>
</dbReference>
<name>A0ABM5UV45_9COXI</name>
<organism evidence="1 2">
    <name type="scientific">Candidatus Coxiella mudrowiae</name>
    <dbReference type="NCBI Taxonomy" id="2054173"/>
    <lineage>
        <taxon>Bacteria</taxon>
        <taxon>Pseudomonadati</taxon>
        <taxon>Pseudomonadota</taxon>
        <taxon>Gammaproteobacteria</taxon>
        <taxon>Legionellales</taxon>
        <taxon>Coxiellaceae</taxon>
        <taxon>Coxiella</taxon>
    </lineage>
</organism>
<gene>
    <name evidence="1" type="ORF">CleRT_12560</name>
</gene>
<dbReference type="Proteomes" id="UP000063965">
    <property type="component" value="Chromosome"/>
</dbReference>
<evidence type="ECO:0000313" key="1">
    <source>
        <dbReference type="EMBL" id="AKQ33849.1"/>
    </source>
</evidence>
<keyword evidence="2" id="KW-1185">Reference proteome</keyword>
<protein>
    <submittedName>
        <fullName evidence="1">Surface antigen</fullName>
    </submittedName>
</protein>